<protein>
    <recommendedName>
        <fullName evidence="1">F-box domain-containing protein</fullName>
    </recommendedName>
</protein>
<evidence type="ECO:0000259" key="1">
    <source>
        <dbReference type="PROSITE" id="PS50181"/>
    </source>
</evidence>
<comment type="caution">
    <text evidence="2">The sequence shown here is derived from an EMBL/GenBank/DDBJ whole genome shotgun (WGS) entry which is preliminary data.</text>
</comment>
<dbReference type="SUPFAM" id="SSF81383">
    <property type="entry name" value="F-box domain"/>
    <property type="match status" value="1"/>
</dbReference>
<dbReference type="RefSeq" id="XP_001841234.1">
    <property type="nucleotide sequence ID" value="XM_001841182.1"/>
</dbReference>
<gene>
    <name evidence="2" type="ORF">CC1G_11397</name>
</gene>
<keyword evidence="3" id="KW-1185">Reference proteome</keyword>
<reference evidence="2 3" key="1">
    <citation type="journal article" date="2010" name="Proc. Natl. Acad. Sci. U.S.A.">
        <title>Insights into evolution of multicellular fungi from the assembled chromosomes of the mushroom Coprinopsis cinerea (Coprinus cinereus).</title>
        <authorList>
            <person name="Stajich J.E."/>
            <person name="Wilke S.K."/>
            <person name="Ahren D."/>
            <person name="Au C.H."/>
            <person name="Birren B.W."/>
            <person name="Borodovsky M."/>
            <person name="Burns C."/>
            <person name="Canback B."/>
            <person name="Casselton L.A."/>
            <person name="Cheng C.K."/>
            <person name="Deng J."/>
            <person name="Dietrich F.S."/>
            <person name="Fargo D.C."/>
            <person name="Farman M.L."/>
            <person name="Gathman A.C."/>
            <person name="Goldberg J."/>
            <person name="Guigo R."/>
            <person name="Hoegger P.J."/>
            <person name="Hooker J.B."/>
            <person name="Huggins A."/>
            <person name="James T.Y."/>
            <person name="Kamada T."/>
            <person name="Kilaru S."/>
            <person name="Kodira C."/>
            <person name="Kues U."/>
            <person name="Kupfer D."/>
            <person name="Kwan H.S."/>
            <person name="Lomsadze A."/>
            <person name="Li W."/>
            <person name="Lilly W.W."/>
            <person name="Ma L.J."/>
            <person name="Mackey A.J."/>
            <person name="Manning G."/>
            <person name="Martin F."/>
            <person name="Muraguchi H."/>
            <person name="Natvig D.O."/>
            <person name="Palmerini H."/>
            <person name="Ramesh M.A."/>
            <person name="Rehmeyer C.J."/>
            <person name="Roe B.A."/>
            <person name="Shenoy N."/>
            <person name="Stanke M."/>
            <person name="Ter-Hovhannisyan V."/>
            <person name="Tunlid A."/>
            <person name="Velagapudi R."/>
            <person name="Vision T.J."/>
            <person name="Zeng Q."/>
            <person name="Zolan M.E."/>
            <person name="Pukkila P.J."/>
        </authorList>
    </citation>
    <scope>NUCLEOTIDE SEQUENCE [LARGE SCALE GENOMIC DNA]</scope>
    <source>
        <strain evidence="3">Okayama-7 / 130 / ATCC MYA-4618 / FGSC 9003</strain>
    </source>
</reference>
<dbReference type="KEGG" id="cci:CC1G_11397"/>
<dbReference type="VEuPathDB" id="FungiDB:CC1G_11397"/>
<dbReference type="InterPro" id="IPR032675">
    <property type="entry name" value="LRR_dom_sf"/>
</dbReference>
<accession>A8PGK5</accession>
<evidence type="ECO:0000313" key="2">
    <source>
        <dbReference type="EMBL" id="EAU80597.1"/>
    </source>
</evidence>
<name>A8PGK5_COPC7</name>
<sequence>MSLATRPQAAVRRLNLMSLPNELLSIILTFATSEYSVQEIFTLATVCSLFRDVLLKTPSVWADLKVTFYRGTDMANLVQLIKKWSKRSCALPTTALTLSHDTGFSLFAPLPDGMSSLADFILSGADPRTKHITLSFHGLSLESVTWMKELFTKALGNKDLKPFENIRSLKLRAPCFAMPDDVTTFSQLFPNLDYLHVSFLRIRNGPISPSADWFKHFALPTVRRMTVYIHIYQDICRRHLLPLILSQNPELEILYLDISTWYPHLLTIFRPVTQKRIHTLHLSGHMDAVARQLALVTCPRLTSLTILDAPFMNPLHNGGNLGVVPNILKMVNQSGCKLRVLDLSKSLLSDRQLFDLLRALPSLRRVSISVRGNCDGSVFDMLHERSKTERVLPALKYIVVTVEASYQRLVVKKSGPRVAHGRRKTGKDVLMTRIFHDAPFWRFVQDPRRQGSARRTGFAVLKSATFKVERKLAQAAGKT</sequence>
<proteinExistence type="predicted"/>
<evidence type="ECO:0000313" key="3">
    <source>
        <dbReference type="Proteomes" id="UP000001861"/>
    </source>
</evidence>
<dbReference type="AlphaFoldDB" id="A8PGK5"/>
<dbReference type="SUPFAM" id="SSF52047">
    <property type="entry name" value="RNI-like"/>
    <property type="match status" value="1"/>
</dbReference>
<dbReference type="Gene3D" id="3.80.10.10">
    <property type="entry name" value="Ribonuclease Inhibitor"/>
    <property type="match status" value="1"/>
</dbReference>
<dbReference type="InterPro" id="IPR001810">
    <property type="entry name" value="F-box_dom"/>
</dbReference>
<organism evidence="2 3">
    <name type="scientific">Coprinopsis cinerea (strain Okayama-7 / 130 / ATCC MYA-4618 / FGSC 9003)</name>
    <name type="common">Inky cap fungus</name>
    <name type="synonym">Hormographiella aspergillata</name>
    <dbReference type="NCBI Taxonomy" id="240176"/>
    <lineage>
        <taxon>Eukaryota</taxon>
        <taxon>Fungi</taxon>
        <taxon>Dikarya</taxon>
        <taxon>Basidiomycota</taxon>
        <taxon>Agaricomycotina</taxon>
        <taxon>Agaricomycetes</taxon>
        <taxon>Agaricomycetidae</taxon>
        <taxon>Agaricales</taxon>
        <taxon>Agaricineae</taxon>
        <taxon>Psathyrellaceae</taxon>
        <taxon>Coprinopsis</taxon>
    </lineage>
</organism>
<dbReference type="InterPro" id="IPR036047">
    <property type="entry name" value="F-box-like_dom_sf"/>
</dbReference>
<dbReference type="EMBL" id="AACS02000005">
    <property type="protein sequence ID" value="EAU80597.1"/>
    <property type="molecule type" value="Genomic_DNA"/>
</dbReference>
<dbReference type="InParanoid" id="A8PGK5"/>
<feature type="domain" description="F-box" evidence="1">
    <location>
        <begin position="13"/>
        <end position="64"/>
    </location>
</feature>
<dbReference type="GeneID" id="6017911"/>
<dbReference type="PROSITE" id="PS50181">
    <property type="entry name" value="FBOX"/>
    <property type="match status" value="1"/>
</dbReference>
<dbReference type="Proteomes" id="UP000001861">
    <property type="component" value="Unassembled WGS sequence"/>
</dbReference>